<dbReference type="Pfam" id="PF00530">
    <property type="entry name" value="SRCR"/>
    <property type="match status" value="2"/>
</dbReference>
<dbReference type="PANTHER" id="PTHR48071:SF27">
    <property type="entry name" value="SCAVENGER RECEPTOR CYSTEINE-RICH TYPE 1 PROTEIN M130-LIKE"/>
    <property type="match status" value="1"/>
</dbReference>
<reference evidence="12" key="1">
    <citation type="submission" date="2023-07" db="EMBL/GenBank/DDBJ databases">
        <title>Chromosome-level Genome Assembly of Striped Snakehead (Channa striata).</title>
        <authorList>
            <person name="Liu H."/>
        </authorList>
    </citation>
    <scope>NUCLEOTIDE SEQUENCE</scope>
    <source>
        <strain evidence="12">Gz</strain>
        <tissue evidence="12">Muscle</tissue>
    </source>
</reference>
<feature type="compositionally biased region" description="Acidic residues" evidence="7">
    <location>
        <begin position="454"/>
        <end position="463"/>
    </location>
</feature>
<feature type="region of interest" description="Disordered" evidence="7">
    <location>
        <begin position="454"/>
        <end position="481"/>
    </location>
</feature>
<proteinExistence type="predicted"/>
<keyword evidence="4" id="KW-0325">Glycoprotein</keyword>
<dbReference type="Proteomes" id="UP001187415">
    <property type="component" value="Unassembled WGS sequence"/>
</dbReference>
<dbReference type="Gene3D" id="2.60.40.10">
    <property type="entry name" value="Immunoglobulins"/>
    <property type="match status" value="1"/>
</dbReference>
<keyword evidence="13" id="KW-1185">Reference proteome</keyword>
<dbReference type="InterPro" id="IPR003599">
    <property type="entry name" value="Ig_sub"/>
</dbReference>
<evidence type="ECO:0000313" key="12">
    <source>
        <dbReference type="EMBL" id="KAK2832825.1"/>
    </source>
</evidence>
<feature type="transmembrane region" description="Helical" evidence="8">
    <location>
        <begin position="344"/>
        <end position="369"/>
    </location>
</feature>
<dbReference type="InterPro" id="IPR007110">
    <property type="entry name" value="Ig-like_dom"/>
</dbReference>
<dbReference type="PROSITE" id="PS50287">
    <property type="entry name" value="SRCR_2"/>
    <property type="match status" value="2"/>
</dbReference>
<dbReference type="SMART" id="SM00409">
    <property type="entry name" value="IG"/>
    <property type="match status" value="1"/>
</dbReference>
<organism evidence="12 13">
    <name type="scientific">Channa striata</name>
    <name type="common">Snakehead murrel</name>
    <name type="synonym">Ophicephalus striatus</name>
    <dbReference type="NCBI Taxonomy" id="64152"/>
    <lineage>
        <taxon>Eukaryota</taxon>
        <taxon>Metazoa</taxon>
        <taxon>Chordata</taxon>
        <taxon>Craniata</taxon>
        <taxon>Vertebrata</taxon>
        <taxon>Euteleostomi</taxon>
        <taxon>Actinopterygii</taxon>
        <taxon>Neopterygii</taxon>
        <taxon>Teleostei</taxon>
        <taxon>Neoteleostei</taxon>
        <taxon>Acanthomorphata</taxon>
        <taxon>Anabantaria</taxon>
        <taxon>Anabantiformes</taxon>
        <taxon>Channoidei</taxon>
        <taxon>Channidae</taxon>
        <taxon>Channa</taxon>
    </lineage>
</organism>
<evidence type="ECO:0000256" key="8">
    <source>
        <dbReference type="SAM" id="Phobius"/>
    </source>
</evidence>
<feature type="domain" description="SRCR" evidence="10">
    <location>
        <begin position="134"/>
        <end position="233"/>
    </location>
</feature>
<feature type="disulfide bond" evidence="6">
    <location>
        <begin position="171"/>
        <end position="232"/>
    </location>
</feature>
<feature type="disulfide bond" evidence="6">
    <location>
        <begin position="100"/>
        <end position="110"/>
    </location>
</feature>
<dbReference type="PROSITE" id="PS00420">
    <property type="entry name" value="SRCR_1"/>
    <property type="match status" value="1"/>
</dbReference>
<dbReference type="GO" id="GO:0005886">
    <property type="term" value="C:plasma membrane"/>
    <property type="evidence" value="ECO:0007669"/>
    <property type="project" value="TreeGrafter"/>
</dbReference>
<dbReference type="EMBL" id="JAUPFM010000013">
    <property type="protein sequence ID" value="KAK2832825.1"/>
    <property type="molecule type" value="Genomic_DNA"/>
</dbReference>
<dbReference type="PANTHER" id="PTHR48071">
    <property type="entry name" value="SRCR DOMAIN-CONTAINING PROTEIN"/>
    <property type="match status" value="1"/>
</dbReference>
<dbReference type="FunFam" id="3.10.250.10:FF:000006">
    <property type="entry name" value="neurotrypsin isoform X2"/>
    <property type="match status" value="2"/>
</dbReference>
<dbReference type="SMART" id="SM00202">
    <property type="entry name" value="SR"/>
    <property type="match status" value="2"/>
</dbReference>
<dbReference type="GO" id="GO:0031638">
    <property type="term" value="P:zymogen activation"/>
    <property type="evidence" value="ECO:0007669"/>
    <property type="project" value="TreeGrafter"/>
</dbReference>
<keyword evidence="3 6" id="KW-1015">Disulfide bond</keyword>
<evidence type="ECO:0000259" key="10">
    <source>
        <dbReference type="PROSITE" id="PS50287"/>
    </source>
</evidence>
<keyword evidence="1 9" id="KW-0732">Signal</keyword>
<accession>A0AA88M8L5</accession>
<evidence type="ECO:0000256" key="7">
    <source>
        <dbReference type="SAM" id="MobiDB-lite"/>
    </source>
</evidence>
<evidence type="ECO:0000256" key="6">
    <source>
        <dbReference type="PROSITE-ProRule" id="PRU00196"/>
    </source>
</evidence>
<feature type="disulfide bond" evidence="6">
    <location>
        <begin position="69"/>
        <end position="130"/>
    </location>
</feature>
<dbReference type="Pfam" id="PF00047">
    <property type="entry name" value="ig"/>
    <property type="match status" value="1"/>
</dbReference>
<dbReference type="GO" id="GO:0004252">
    <property type="term" value="F:serine-type endopeptidase activity"/>
    <property type="evidence" value="ECO:0007669"/>
    <property type="project" value="TreeGrafter"/>
</dbReference>
<evidence type="ECO:0000256" key="9">
    <source>
        <dbReference type="SAM" id="SignalP"/>
    </source>
</evidence>
<dbReference type="PROSITE" id="PS50835">
    <property type="entry name" value="IG_LIKE"/>
    <property type="match status" value="1"/>
</dbReference>
<sequence length="481" mass="52229">MGSTRQMHLFCLTIVSLVLTTASAAEEFQIRLSWSGSTWCSGRVEIYHNNTWGTVCDDGWDINDAEVVCRQLDCGTALNATQSAQFGRGTGQIWLDNVACSGNEMSLSECGHNGFGKHNCGHGEDAGVICSDAIRLAGSTLCSGGVEIYYNNTWGTVCDDSWGINDAEVVCRQLGCGTALDATQSAQFGQGTGQIWLDDVACSGNETFLTECGHSGFGTHNCGHGEDAGVICSVSLQKPSISLTSPDSGVVWGPEVADITRGYSFVIECSISPDSPSGVFHLIFSGSTTTETKSAVNYSASFNFPAAEYEHQGNYSCVYEVTLSTRRFNSTESAPITVIVKVPLWLVAALVASSVLLLLLLLLLVVCLIHRRRQVNQPGDHFVNQMNIRKSNGDDDDDKHDQDKRVYVNIEPFNTKRKQTAGQEVGGTAGNDYDDHDYENMETKNTYVACVDFGEEEDDENDYENAPNPLTHASQFSHFRA</sequence>
<protein>
    <recommendedName>
        <fullName evidence="14">Deleted in malignant brain tumors 1 protein-like</fullName>
    </recommendedName>
</protein>
<evidence type="ECO:0000259" key="11">
    <source>
        <dbReference type="PROSITE" id="PS50835"/>
    </source>
</evidence>
<evidence type="ECO:0000256" key="3">
    <source>
        <dbReference type="ARBA" id="ARBA00023157"/>
    </source>
</evidence>
<feature type="disulfide bond" evidence="6">
    <location>
        <begin position="158"/>
        <end position="222"/>
    </location>
</feature>
<dbReference type="Gene3D" id="3.10.250.10">
    <property type="entry name" value="SRCR-like domain"/>
    <property type="match status" value="2"/>
</dbReference>
<evidence type="ECO:0000313" key="13">
    <source>
        <dbReference type="Proteomes" id="UP001187415"/>
    </source>
</evidence>
<evidence type="ECO:0000256" key="4">
    <source>
        <dbReference type="ARBA" id="ARBA00023180"/>
    </source>
</evidence>
<keyword evidence="5" id="KW-0393">Immunoglobulin domain</keyword>
<feature type="disulfide bond" evidence="6">
    <location>
        <begin position="202"/>
        <end position="212"/>
    </location>
</feature>
<feature type="domain" description="Ig-like" evidence="11">
    <location>
        <begin position="239"/>
        <end position="337"/>
    </location>
</feature>
<keyword evidence="8" id="KW-1133">Transmembrane helix</keyword>
<dbReference type="InterPro" id="IPR001190">
    <property type="entry name" value="SRCR"/>
</dbReference>
<feature type="signal peptide" evidence="9">
    <location>
        <begin position="1"/>
        <end position="24"/>
    </location>
</feature>
<evidence type="ECO:0000256" key="5">
    <source>
        <dbReference type="ARBA" id="ARBA00023319"/>
    </source>
</evidence>
<evidence type="ECO:0008006" key="14">
    <source>
        <dbReference type="Google" id="ProtNLM"/>
    </source>
</evidence>
<keyword evidence="8" id="KW-0472">Membrane</keyword>
<comment type="caution">
    <text evidence="12">The sequence shown here is derived from an EMBL/GenBank/DDBJ whole genome shotgun (WGS) entry which is preliminary data.</text>
</comment>
<feature type="domain" description="SRCR" evidence="10">
    <location>
        <begin position="30"/>
        <end position="131"/>
    </location>
</feature>
<dbReference type="SUPFAM" id="SSF48726">
    <property type="entry name" value="Immunoglobulin"/>
    <property type="match status" value="1"/>
</dbReference>
<dbReference type="PRINTS" id="PR00258">
    <property type="entry name" value="SPERACTRCPTR"/>
</dbReference>
<gene>
    <name evidence="12" type="ORF">Q5P01_016714</name>
</gene>
<dbReference type="AlphaFoldDB" id="A0AA88M8L5"/>
<evidence type="ECO:0000256" key="2">
    <source>
        <dbReference type="ARBA" id="ARBA00022737"/>
    </source>
</evidence>
<feature type="compositionally biased region" description="Polar residues" evidence="7">
    <location>
        <begin position="471"/>
        <end position="481"/>
    </location>
</feature>
<name>A0AA88M8L5_CHASR</name>
<feature type="disulfide bond" evidence="6">
    <location>
        <begin position="56"/>
        <end position="120"/>
    </location>
</feature>
<keyword evidence="2" id="KW-0677">Repeat</keyword>
<dbReference type="InterPro" id="IPR013151">
    <property type="entry name" value="Immunoglobulin_dom"/>
</dbReference>
<dbReference type="SUPFAM" id="SSF56487">
    <property type="entry name" value="SRCR-like"/>
    <property type="match status" value="2"/>
</dbReference>
<evidence type="ECO:0000256" key="1">
    <source>
        <dbReference type="ARBA" id="ARBA00022729"/>
    </source>
</evidence>
<keyword evidence="8" id="KW-0812">Transmembrane</keyword>
<dbReference type="InterPro" id="IPR036772">
    <property type="entry name" value="SRCR-like_dom_sf"/>
</dbReference>
<dbReference type="InterPro" id="IPR013783">
    <property type="entry name" value="Ig-like_fold"/>
</dbReference>
<feature type="chain" id="PRO_5041728706" description="Deleted in malignant brain tumors 1 protein-like" evidence="9">
    <location>
        <begin position="25"/>
        <end position="481"/>
    </location>
</feature>
<dbReference type="InterPro" id="IPR036179">
    <property type="entry name" value="Ig-like_dom_sf"/>
</dbReference>